<evidence type="ECO:0000313" key="1">
    <source>
        <dbReference type="EMBL" id="DAE30937.1"/>
    </source>
</evidence>
<sequence>MDLTEKLKQEINKEFKINKDNSSMGLKIPFSDPSIYT</sequence>
<accession>A0A8S5RIM7</accession>
<organism evidence="1">
    <name type="scientific">virus sp. ctML55</name>
    <dbReference type="NCBI Taxonomy" id="2827627"/>
    <lineage>
        <taxon>Viruses</taxon>
    </lineage>
</organism>
<proteinExistence type="predicted"/>
<reference evidence="1" key="1">
    <citation type="journal article" date="2021" name="Proc. Natl. Acad. Sci. U.S.A.">
        <title>A Catalog of Tens of Thousands of Viruses from Human Metagenomes Reveals Hidden Associations with Chronic Diseases.</title>
        <authorList>
            <person name="Tisza M.J."/>
            <person name="Buck C.B."/>
        </authorList>
    </citation>
    <scope>NUCLEOTIDE SEQUENCE</scope>
    <source>
        <strain evidence="1">CtML55</strain>
    </source>
</reference>
<dbReference type="EMBL" id="BK059105">
    <property type="protein sequence ID" value="DAE30937.1"/>
    <property type="molecule type" value="Genomic_DNA"/>
</dbReference>
<protein>
    <submittedName>
        <fullName evidence="1">Uncharacterized protein</fullName>
    </submittedName>
</protein>
<name>A0A8S5RIM7_9VIRU</name>